<evidence type="ECO:0000313" key="2">
    <source>
        <dbReference type="EMBL" id="ARU59819.1"/>
    </source>
</evidence>
<dbReference type="GO" id="GO:0010181">
    <property type="term" value="F:FMN binding"/>
    <property type="evidence" value="ECO:0007669"/>
    <property type="project" value="TreeGrafter"/>
</dbReference>
<keyword evidence="3" id="KW-1185">Reference proteome</keyword>
<dbReference type="AlphaFoldDB" id="A0A1Y0IIC5"/>
<accession>A0A1Y0IIC5</accession>
<feature type="domain" description="Flavoprotein" evidence="1">
    <location>
        <begin position="27"/>
        <end position="177"/>
    </location>
</feature>
<dbReference type="SUPFAM" id="SSF52507">
    <property type="entry name" value="Homo-oligomeric flavin-containing Cys decarboxylases, HFCD"/>
    <property type="match status" value="1"/>
</dbReference>
<reference evidence="3" key="1">
    <citation type="submission" date="2017-05" db="EMBL/GenBank/DDBJ databases">
        <authorList>
            <person name="Sung H."/>
        </authorList>
    </citation>
    <scope>NUCLEOTIDE SEQUENCE [LARGE SCALE GENOMIC DNA]</scope>
    <source>
        <strain evidence="3">AR23208</strain>
    </source>
</reference>
<name>A0A1Y0IIC5_9BACL</name>
<protein>
    <recommendedName>
        <fullName evidence="1">Flavoprotein domain-containing protein</fullName>
    </recommendedName>
</protein>
<evidence type="ECO:0000259" key="1">
    <source>
        <dbReference type="Pfam" id="PF02441"/>
    </source>
</evidence>
<dbReference type="Proteomes" id="UP000195437">
    <property type="component" value="Chromosome"/>
</dbReference>
<dbReference type="PANTHER" id="PTHR14359">
    <property type="entry name" value="HOMO-OLIGOMERIC FLAVIN CONTAINING CYS DECARBOXYLASE FAMILY"/>
    <property type="match status" value="1"/>
</dbReference>
<dbReference type="InterPro" id="IPR003382">
    <property type="entry name" value="Flavoprotein"/>
</dbReference>
<proteinExistence type="predicted"/>
<gene>
    <name evidence="2" type="ORF">CBW65_01195</name>
</gene>
<dbReference type="GO" id="GO:0071513">
    <property type="term" value="C:phosphopantothenoylcysteine decarboxylase complex"/>
    <property type="evidence" value="ECO:0007669"/>
    <property type="project" value="TreeGrafter"/>
</dbReference>
<dbReference type="InterPro" id="IPR036551">
    <property type="entry name" value="Flavin_trans-like"/>
</dbReference>
<dbReference type="EMBL" id="CP021434">
    <property type="protein sequence ID" value="ARU59819.1"/>
    <property type="molecule type" value="Genomic_DNA"/>
</dbReference>
<dbReference type="Pfam" id="PF02441">
    <property type="entry name" value="Flavoprotein"/>
    <property type="match status" value="1"/>
</dbReference>
<dbReference type="GO" id="GO:0015937">
    <property type="term" value="P:coenzyme A biosynthetic process"/>
    <property type="evidence" value="ECO:0007669"/>
    <property type="project" value="TreeGrafter"/>
</dbReference>
<dbReference type="KEGG" id="tum:CBW65_01195"/>
<organism evidence="2 3">
    <name type="scientific">Tumebacillus avium</name>
    <dbReference type="NCBI Taxonomy" id="1903704"/>
    <lineage>
        <taxon>Bacteria</taxon>
        <taxon>Bacillati</taxon>
        <taxon>Bacillota</taxon>
        <taxon>Bacilli</taxon>
        <taxon>Bacillales</taxon>
        <taxon>Alicyclobacillaceae</taxon>
        <taxon>Tumebacillus</taxon>
    </lineage>
</organism>
<sequence>MHFSNEKPGCCHPGFSSIHGGDFMDIKNVLVGISGSIGAVEIQNYLAALRSTWGASVHVIMTESAASMLQSKTVNYFIDGNVFLKSTDSTDQFKIPHIHLTTWADLMVIIPASANIIGKVANGIADDLLSTAAMAAKCPVVFCPNMNEHMLNRPAMQRNMHQLKEDGYLIIDPGEEEAIQLSTGQKVQGAMPGFSQFIPRLEETLRGQGLYV</sequence>
<dbReference type="Gene3D" id="3.40.50.1950">
    <property type="entry name" value="Flavin prenyltransferase-like"/>
    <property type="match status" value="1"/>
</dbReference>
<dbReference type="GO" id="GO:0004633">
    <property type="term" value="F:phosphopantothenoylcysteine decarboxylase activity"/>
    <property type="evidence" value="ECO:0007669"/>
    <property type="project" value="TreeGrafter"/>
</dbReference>
<dbReference type="PANTHER" id="PTHR14359:SF6">
    <property type="entry name" value="PHOSPHOPANTOTHENOYLCYSTEINE DECARBOXYLASE"/>
    <property type="match status" value="1"/>
</dbReference>
<evidence type="ECO:0000313" key="3">
    <source>
        <dbReference type="Proteomes" id="UP000195437"/>
    </source>
</evidence>